<dbReference type="AlphaFoldDB" id="A0A6A5TNM4"/>
<proteinExistence type="predicted"/>
<dbReference type="SUPFAM" id="SSF54373">
    <property type="entry name" value="FAD-linked reductases, C-terminal domain"/>
    <property type="match status" value="1"/>
</dbReference>
<dbReference type="Gene3D" id="3.50.50.60">
    <property type="entry name" value="FAD/NAD(P)-binding domain"/>
    <property type="match status" value="1"/>
</dbReference>
<sequence length="226" mass="24491">MVLRAVRTNSTITGVETQDNAGARTIYNVKPGGKFILAAGAMSSPRILFRSGIGPKKQIETVRSGNVPITLPEESAWIDSPFSYVKDHAFIMVPFNVTSAIKVMSSEEYLSPSQENIDLFKQASGPLTQPFARFDTFQPVTTTDNKTLIVQAHNLASEGNTITVNFLLTRGTTTVGTLGLTADGNTVWETPSVLQTSLGQRRSGLPPESLRSYSGVAPHKSFKRTN</sequence>
<dbReference type="Proteomes" id="UP000800035">
    <property type="component" value="Unassembled WGS sequence"/>
</dbReference>
<dbReference type="EMBL" id="ML977010">
    <property type="protein sequence ID" value="KAF1952416.1"/>
    <property type="molecule type" value="Genomic_DNA"/>
</dbReference>
<evidence type="ECO:0000313" key="4">
    <source>
        <dbReference type="Proteomes" id="UP000800035"/>
    </source>
</evidence>
<evidence type="ECO:0000256" key="1">
    <source>
        <dbReference type="SAM" id="MobiDB-lite"/>
    </source>
</evidence>
<name>A0A6A5TNM4_9PLEO</name>
<dbReference type="InterPro" id="IPR053208">
    <property type="entry name" value="GMC_Oxidoreductase_CD"/>
</dbReference>
<reference evidence="3" key="1">
    <citation type="journal article" date="2020" name="Stud. Mycol.">
        <title>101 Dothideomycetes genomes: a test case for predicting lifestyles and emergence of pathogens.</title>
        <authorList>
            <person name="Haridas S."/>
            <person name="Albert R."/>
            <person name="Binder M."/>
            <person name="Bloem J."/>
            <person name="Labutti K."/>
            <person name="Salamov A."/>
            <person name="Andreopoulos B."/>
            <person name="Baker S."/>
            <person name="Barry K."/>
            <person name="Bills G."/>
            <person name="Bluhm B."/>
            <person name="Cannon C."/>
            <person name="Castanera R."/>
            <person name="Culley D."/>
            <person name="Daum C."/>
            <person name="Ezra D."/>
            <person name="Gonzalez J."/>
            <person name="Henrissat B."/>
            <person name="Kuo A."/>
            <person name="Liang C."/>
            <person name="Lipzen A."/>
            <person name="Lutzoni F."/>
            <person name="Magnuson J."/>
            <person name="Mondo S."/>
            <person name="Nolan M."/>
            <person name="Ohm R."/>
            <person name="Pangilinan J."/>
            <person name="Park H.-J."/>
            <person name="Ramirez L."/>
            <person name="Alfaro M."/>
            <person name="Sun H."/>
            <person name="Tritt A."/>
            <person name="Yoshinaga Y."/>
            <person name="Zwiers L.-H."/>
            <person name="Turgeon B."/>
            <person name="Goodwin S."/>
            <person name="Spatafora J."/>
            <person name="Crous P."/>
            <person name="Grigoriev I."/>
        </authorList>
    </citation>
    <scope>NUCLEOTIDE SEQUENCE</scope>
    <source>
        <strain evidence="3">CBS 675.92</strain>
    </source>
</reference>
<dbReference type="Pfam" id="PF00732">
    <property type="entry name" value="GMC_oxred_N"/>
    <property type="match status" value="1"/>
</dbReference>
<gene>
    <name evidence="3" type="ORF">CC80DRAFT_596514</name>
</gene>
<dbReference type="InterPro" id="IPR000172">
    <property type="entry name" value="GMC_OxRdtase_N"/>
</dbReference>
<dbReference type="SUPFAM" id="SSF51905">
    <property type="entry name" value="FAD/NAD(P)-binding domain"/>
    <property type="match status" value="1"/>
</dbReference>
<evidence type="ECO:0000313" key="3">
    <source>
        <dbReference type="EMBL" id="KAF1952416.1"/>
    </source>
</evidence>
<evidence type="ECO:0000259" key="2">
    <source>
        <dbReference type="PROSITE" id="PS00624"/>
    </source>
</evidence>
<dbReference type="GO" id="GO:0050660">
    <property type="term" value="F:flavin adenine dinucleotide binding"/>
    <property type="evidence" value="ECO:0007669"/>
    <property type="project" value="InterPro"/>
</dbReference>
<organism evidence="3 4">
    <name type="scientific">Byssothecium circinans</name>
    <dbReference type="NCBI Taxonomy" id="147558"/>
    <lineage>
        <taxon>Eukaryota</taxon>
        <taxon>Fungi</taxon>
        <taxon>Dikarya</taxon>
        <taxon>Ascomycota</taxon>
        <taxon>Pezizomycotina</taxon>
        <taxon>Dothideomycetes</taxon>
        <taxon>Pleosporomycetidae</taxon>
        <taxon>Pleosporales</taxon>
        <taxon>Massarineae</taxon>
        <taxon>Massarinaceae</taxon>
        <taxon>Byssothecium</taxon>
    </lineage>
</organism>
<dbReference type="InterPro" id="IPR036188">
    <property type="entry name" value="FAD/NAD-bd_sf"/>
</dbReference>
<dbReference type="Gene3D" id="3.30.410.10">
    <property type="entry name" value="Cholesterol Oxidase, domain 2"/>
    <property type="match status" value="1"/>
</dbReference>
<dbReference type="OrthoDB" id="413885at2759"/>
<protein>
    <recommendedName>
        <fullName evidence="2">Glucose-methanol-choline oxidoreductase N-terminal domain-containing protein</fullName>
    </recommendedName>
</protein>
<dbReference type="PROSITE" id="PS00624">
    <property type="entry name" value="GMC_OXRED_2"/>
    <property type="match status" value="1"/>
</dbReference>
<feature type="domain" description="Glucose-methanol-choline oxidoreductase N-terminal" evidence="2">
    <location>
        <begin position="40"/>
        <end position="54"/>
    </location>
</feature>
<feature type="region of interest" description="Disordered" evidence="1">
    <location>
        <begin position="198"/>
        <end position="226"/>
    </location>
</feature>
<keyword evidence="4" id="KW-1185">Reference proteome</keyword>
<dbReference type="GO" id="GO:0016614">
    <property type="term" value="F:oxidoreductase activity, acting on CH-OH group of donors"/>
    <property type="evidence" value="ECO:0007669"/>
    <property type="project" value="InterPro"/>
</dbReference>
<dbReference type="PANTHER" id="PTHR47190:SF4">
    <property type="entry name" value="DEHYDROGENASE, PUTATIVE-RELATED"/>
    <property type="match status" value="1"/>
</dbReference>
<accession>A0A6A5TNM4</accession>
<dbReference type="PANTHER" id="PTHR47190">
    <property type="entry name" value="DEHYDROGENASE, PUTATIVE-RELATED"/>
    <property type="match status" value="1"/>
</dbReference>